<protein>
    <submittedName>
        <fullName evidence="2">Uncharacterized protein</fullName>
    </submittedName>
</protein>
<evidence type="ECO:0000256" key="1">
    <source>
        <dbReference type="SAM" id="MobiDB-lite"/>
    </source>
</evidence>
<dbReference type="AlphaFoldDB" id="A0AAV7QGI4"/>
<evidence type="ECO:0000313" key="2">
    <source>
        <dbReference type="EMBL" id="KAJ1138169.1"/>
    </source>
</evidence>
<dbReference type="EMBL" id="JANPWB010000010">
    <property type="protein sequence ID" value="KAJ1138169.1"/>
    <property type="molecule type" value="Genomic_DNA"/>
</dbReference>
<reference evidence="2" key="1">
    <citation type="journal article" date="2022" name="bioRxiv">
        <title>Sequencing and chromosome-scale assembly of the giantPleurodeles waltlgenome.</title>
        <authorList>
            <person name="Brown T."/>
            <person name="Elewa A."/>
            <person name="Iarovenko S."/>
            <person name="Subramanian E."/>
            <person name="Araus A.J."/>
            <person name="Petzold A."/>
            <person name="Susuki M."/>
            <person name="Suzuki K.-i.T."/>
            <person name="Hayashi T."/>
            <person name="Toyoda A."/>
            <person name="Oliveira C."/>
            <person name="Osipova E."/>
            <person name="Leigh N.D."/>
            <person name="Simon A."/>
            <person name="Yun M.H."/>
        </authorList>
    </citation>
    <scope>NUCLEOTIDE SEQUENCE</scope>
    <source>
        <strain evidence="2">20211129_DDA</strain>
        <tissue evidence="2">Liver</tissue>
    </source>
</reference>
<evidence type="ECO:0000313" key="3">
    <source>
        <dbReference type="Proteomes" id="UP001066276"/>
    </source>
</evidence>
<feature type="compositionally biased region" description="Basic and acidic residues" evidence="1">
    <location>
        <begin position="70"/>
        <end position="92"/>
    </location>
</feature>
<dbReference type="Proteomes" id="UP001066276">
    <property type="component" value="Chromosome 6"/>
</dbReference>
<gene>
    <name evidence="2" type="ORF">NDU88_004560</name>
</gene>
<keyword evidence="3" id="KW-1185">Reference proteome</keyword>
<organism evidence="2 3">
    <name type="scientific">Pleurodeles waltl</name>
    <name type="common">Iberian ribbed newt</name>
    <dbReference type="NCBI Taxonomy" id="8319"/>
    <lineage>
        <taxon>Eukaryota</taxon>
        <taxon>Metazoa</taxon>
        <taxon>Chordata</taxon>
        <taxon>Craniata</taxon>
        <taxon>Vertebrata</taxon>
        <taxon>Euteleostomi</taxon>
        <taxon>Amphibia</taxon>
        <taxon>Batrachia</taxon>
        <taxon>Caudata</taxon>
        <taxon>Salamandroidea</taxon>
        <taxon>Salamandridae</taxon>
        <taxon>Pleurodelinae</taxon>
        <taxon>Pleurodeles</taxon>
    </lineage>
</organism>
<name>A0AAV7QGI4_PLEWA</name>
<feature type="compositionally biased region" description="Basic and acidic residues" evidence="1">
    <location>
        <begin position="1"/>
        <end position="25"/>
    </location>
</feature>
<feature type="region of interest" description="Disordered" evidence="1">
    <location>
        <begin position="1"/>
        <end position="92"/>
    </location>
</feature>
<accession>A0AAV7QGI4</accession>
<comment type="caution">
    <text evidence="2">The sequence shown here is derived from an EMBL/GenBank/DDBJ whole genome shotgun (WGS) entry which is preliminary data.</text>
</comment>
<proteinExistence type="predicted"/>
<sequence length="92" mass="10348">MAIGRRTTDGRKREQGSKEAGEGHWSRRKSRSRPGEADQRRRAPCKPDMTEAAESEPGGNQGIGSLANHSWEENLKGKEEEINCDQDRLEQD</sequence>